<dbReference type="Gene3D" id="3.40.50.150">
    <property type="entry name" value="Vaccinia Virus protein VP39"/>
    <property type="match status" value="1"/>
</dbReference>
<dbReference type="RefSeq" id="WP_092001681.1">
    <property type="nucleotide sequence ID" value="NZ_FOUR01000003.1"/>
</dbReference>
<dbReference type="Proteomes" id="UP000199339">
    <property type="component" value="Unassembled WGS sequence"/>
</dbReference>
<accession>A0A1I4V5I8</accession>
<keyword evidence="3" id="KW-0808">Transferase</keyword>
<dbReference type="CDD" id="cd02440">
    <property type="entry name" value="AdoMet_MTases"/>
    <property type="match status" value="1"/>
</dbReference>
<dbReference type="Gene3D" id="1.10.10.10">
    <property type="entry name" value="Winged helix-like DNA-binding domain superfamily/Winged helix DNA-binding domain"/>
    <property type="match status" value="1"/>
</dbReference>
<dbReference type="PANTHER" id="PTHR45128">
    <property type="entry name" value="METHYLTRANSFERASE TYPE 11"/>
    <property type="match status" value="1"/>
</dbReference>
<dbReference type="InterPro" id="IPR025714">
    <property type="entry name" value="Methyltranfer_dom"/>
</dbReference>
<dbReference type="GO" id="GO:0008168">
    <property type="term" value="F:methyltransferase activity"/>
    <property type="evidence" value="ECO:0007669"/>
    <property type="project" value="UniProtKB-KW"/>
</dbReference>
<keyword evidence="3" id="KW-0830">Ubiquinone</keyword>
<evidence type="ECO:0000259" key="2">
    <source>
        <dbReference type="Pfam" id="PF21320"/>
    </source>
</evidence>
<dbReference type="Pfam" id="PF21320">
    <property type="entry name" value="WHD_Rv2258c"/>
    <property type="match status" value="1"/>
</dbReference>
<feature type="domain" description="Methyltransferase" evidence="1">
    <location>
        <begin position="182"/>
        <end position="292"/>
    </location>
</feature>
<protein>
    <submittedName>
        <fullName evidence="3">Ubiquinone/menaquinone biosynthesis C-methylase UbiE</fullName>
    </submittedName>
</protein>
<dbReference type="Pfam" id="PF13847">
    <property type="entry name" value="Methyltransf_31"/>
    <property type="match status" value="1"/>
</dbReference>
<dbReference type="InterPro" id="IPR053173">
    <property type="entry name" value="SAM-binding_MTase"/>
</dbReference>
<evidence type="ECO:0000313" key="4">
    <source>
        <dbReference type="Proteomes" id="UP000199339"/>
    </source>
</evidence>
<dbReference type="GO" id="GO:0032259">
    <property type="term" value="P:methylation"/>
    <property type="evidence" value="ECO:0007669"/>
    <property type="project" value="UniProtKB-KW"/>
</dbReference>
<dbReference type="PANTHER" id="PTHR45128:SF1">
    <property type="entry name" value="S-ADENOSYLMETHIONINE-DEPENDENT METHYLTRANSFERASE RV2258C"/>
    <property type="match status" value="1"/>
</dbReference>
<reference evidence="4" key="1">
    <citation type="submission" date="2016-10" db="EMBL/GenBank/DDBJ databases">
        <authorList>
            <person name="Varghese N."/>
            <person name="Submissions S."/>
        </authorList>
    </citation>
    <scope>NUCLEOTIDE SEQUENCE [LARGE SCALE GENOMIC DNA]</scope>
    <source>
        <strain evidence="4">CGMCC 1.6775</strain>
    </source>
</reference>
<keyword evidence="3" id="KW-0489">Methyltransferase</keyword>
<dbReference type="EMBL" id="FOUR01000003">
    <property type="protein sequence ID" value="SFM96240.1"/>
    <property type="molecule type" value="Genomic_DNA"/>
</dbReference>
<dbReference type="InterPro" id="IPR036390">
    <property type="entry name" value="WH_DNA-bd_sf"/>
</dbReference>
<dbReference type="AlphaFoldDB" id="A0A1I4V5I8"/>
<dbReference type="OrthoDB" id="9801363at2"/>
<evidence type="ECO:0000313" key="3">
    <source>
        <dbReference type="EMBL" id="SFM96240.1"/>
    </source>
</evidence>
<evidence type="ECO:0000259" key="1">
    <source>
        <dbReference type="Pfam" id="PF13847"/>
    </source>
</evidence>
<organism evidence="3 4">
    <name type="scientific">Marinobacter pelagius</name>
    <dbReference type="NCBI Taxonomy" id="379482"/>
    <lineage>
        <taxon>Bacteria</taxon>
        <taxon>Pseudomonadati</taxon>
        <taxon>Pseudomonadota</taxon>
        <taxon>Gammaproteobacteria</taxon>
        <taxon>Pseudomonadales</taxon>
        <taxon>Marinobacteraceae</taxon>
        <taxon>Marinobacter</taxon>
    </lineage>
</organism>
<dbReference type="SUPFAM" id="SSF46785">
    <property type="entry name" value="Winged helix' DNA-binding domain"/>
    <property type="match status" value="1"/>
</dbReference>
<dbReference type="InterPro" id="IPR048711">
    <property type="entry name" value="WHD_Rv2258c"/>
</dbReference>
<sequence length="368" mass="40659">MTSNAEALTYDIAETDQAVVEAFGDRMVETLNSGALALMLSVGHRTGLFDTMAEMPAATSVQIAEKAGLDERYVREWLGAMTVGNIVENDPAGKTYYLPREHAASLCRKSPTDNIAVFAQYIPLLGSVEDDIVHCFRNGGGVPYERFERFHEVMAEDSGQSVVPALETDILPLVPGLIERLERGIRVLDVGCGRGRALNKLARLFPNSQFTGYDISGDAVRYASQEARALGNDNASFEIFDVSDLEHSDRPGTYQLITTFDAVHDQRDPLAVLRGIRKALADDGVYLAQDIKGSSHHHSDRDHPIGPLLYTVSCMHCMTVSLAQGGEGLGAMWGREKALEYFREAGFRNIDVHELAHDFQNYWYVCRP</sequence>
<gene>
    <name evidence="3" type="ORF">SAMN04487961_1726</name>
</gene>
<feature type="domain" description="S-adenosylmethionine-dependent methyltransferase Rv2258c-like winged HTH" evidence="2">
    <location>
        <begin position="34"/>
        <end position="108"/>
    </location>
</feature>
<keyword evidence="4" id="KW-1185">Reference proteome</keyword>
<proteinExistence type="predicted"/>
<dbReference type="InterPro" id="IPR029063">
    <property type="entry name" value="SAM-dependent_MTases_sf"/>
</dbReference>
<dbReference type="InterPro" id="IPR036388">
    <property type="entry name" value="WH-like_DNA-bd_sf"/>
</dbReference>
<name>A0A1I4V5I8_9GAMM</name>
<dbReference type="SUPFAM" id="SSF53335">
    <property type="entry name" value="S-adenosyl-L-methionine-dependent methyltransferases"/>
    <property type="match status" value="1"/>
</dbReference>